<evidence type="ECO:0000256" key="4">
    <source>
        <dbReference type="ARBA" id="ARBA00022764"/>
    </source>
</evidence>
<dbReference type="SUPFAM" id="SSF69304">
    <property type="entry name" value="Tricorn protease N-terminal domain"/>
    <property type="match status" value="1"/>
</dbReference>
<sequence>MIQIRHILLLLLLGLPLTVQAALEIRITQGVEGAMPIAVVPFTWTGADQAPADLAAIIDANLHRSGRFAPVDRQAMPQRPAPDETPDAALWRDRGTNYVVIGRLQPDSGDRLNVQFQLFDVAGNRQLTGYTIPVERAHLRRAAHMISDIIYERLTGERGAFDTRVAYVSVTGPGEQRRFALQVADADGHNPRTIFRSPHPILSPAWSPDGQRIAYVSFENGRSEVFVQNVDGGERTRLAAFEGINSAPAWSPDGQRLALTLSRGGAPDVHIMNLADRTITQITRSRSIDTEAVWMPDGRSLIFTSDRAGQPQLYEVSVTGGQPRRLTFEGRYNGGASLSPDGRRLAMVHGADGRFRIALLDRQTRLFQVLTEGRADESPSFAPNGSMIIYATAEGGRGILAAVSADGRVHQRLVLQEGEVREPAWSPFRQ</sequence>
<evidence type="ECO:0000256" key="1">
    <source>
        <dbReference type="ARBA" id="ARBA00004418"/>
    </source>
</evidence>
<evidence type="ECO:0000256" key="2">
    <source>
        <dbReference type="ARBA" id="ARBA00009820"/>
    </source>
</evidence>
<dbReference type="NCBIfam" id="TIGR02800">
    <property type="entry name" value="propeller_TolB"/>
    <property type="match status" value="1"/>
</dbReference>
<dbReference type="InterPro" id="IPR007195">
    <property type="entry name" value="TolB_N"/>
</dbReference>
<dbReference type="GO" id="GO:0017038">
    <property type="term" value="P:protein import"/>
    <property type="evidence" value="ECO:0007669"/>
    <property type="project" value="InterPro"/>
</dbReference>
<name>A0A1H8ZC29_9GAMM</name>
<comment type="similarity">
    <text evidence="2 5">Belongs to the TolB family.</text>
</comment>
<dbReference type="Pfam" id="PF07676">
    <property type="entry name" value="PD40"/>
    <property type="match status" value="5"/>
</dbReference>
<dbReference type="AlphaFoldDB" id="A0A1H8ZC29"/>
<dbReference type="PANTHER" id="PTHR36842">
    <property type="entry name" value="PROTEIN TOLB HOMOLOG"/>
    <property type="match status" value="1"/>
</dbReference>
<dbReference type="GO" id="GO:0051301">
    <property type="term" value="P:cell division"/>
    <property type="evidence" value="ECO:0007669"/>
    <property type="project" value="UniProtKB-UniRule"/>
</dbReference>
<dbReference type="OrthoDB" id="9802240at2"/>
<dbReference type="GO" id="GO:0042597">
    <property type="term" value="C:periplasmic space"/>
    <property type="evidence" value="ECO:0007669"/>
    <property type="project" value="UniProtKB-SubCell"/>
</dbReference>
<dbReference type="InterPro" id="IPR011659">
    <property type="entry name" value="WD40"/>
</dbReference>
<dbReference type="STRING" id="867345.SAMN05421693_10261"/>
<dbReference type="InterPro" id="IPR011042">
    <property type="entry name" value="6-blade_b-propeller_TolB-like"/>
</dbReference>
<evidence type="ECO:0000313" key="8">
    <source>
        <dbReference type="Proteomes" id="UP000199496"/>
    </source>
</evidence>
<dbReference type="InterPro" id="IPR014167">
    <property type="entry name" value="Tol-Pal_TolB"/>
</dbReference>
<dbReference type="EMBL" id="FOFO01000002">
    <property type="protein sequence ID" value="SEP61747.1"/>
    <property type="molecule type" value="Genomic_DNA"/>
</dbReference>
<dbReference type="Proteomes" id="UP000199496">
    <property type="component" value="Unassembled WGS sequence"/>
</dbReference>
<dbReference type="HAMAP" id="MF_00671">
    <property type="entry name" value="TolB"/>
    <property type="match status" value="1"/>
</dbReference>
<dbReference type="Gene3D" id="3.40.50.10070">
    <property type="entry name" value="TolB, N-terminal domain"/>
    <property type="match status" value="1"/>
</dbReference>
<comment type="function">
    <text evidence="5">Part of the Tol-Pal system, which plays a role in outer membrane invagination during cell division and is important for maintaining outer membrane integrity.</text>
</comment>
<protein>
    <recommendedName>
        <fullName evidence="5">Tol-Pal system protein TolB</fullName>
    </recommendedName>
</protein>
<evidence type="ECO:0000256" key="3">
    <source>
        <dbReference type="ARBA" id="ARBA00022729"/>
    </source>
</evidence>
<gene>
    <name evidence="5" type="primary">tolB</name>
    <name evidence="7" type="ORF">SAMN05421693_10261</name>
</gene>
<keyword evidence="8" id="KW-1185">Reference proteome</keyword>
<dbReference type="PANTHER" id="PTHR36842:SF1">
    <property type="entry name" value="PROTEIN TOLB"/>
    <property type="match status" value="1"/>
</dbReference>
<keyword evidence="5" id="KW-0132">Cell division</keyword>
<reference evidence="7 8" key="1">
    <citation type="submission" date="2016-10" db="EMBL/GenBank/DDBJ databases">
        <authorList>
            <person name="de Groot N.N."/>
        </authorList>
    </citation>
    <scope>NUCLEOTIDE SEQUENCE [LARGE SCALE GENOMIC DNA]</scope>
    <source>
        <strain evidence="7 8">B7-7</strain>
    </source>
</reference>
<dbReference type="Gene3D" id="2.120.10.30">
    <property type="entry name" value="TolB, C-terminal domain"/>
    <property type="match status" value="1"/>
</dbReference>
<organism evidence="7 8">
    <name type="scientific">Ectothiorhodospira magna</name>
    <dbReference type="NCBI Taxonomy" id="867345"/>
    <lineage>
        <taxon>Bacteria</taxon>
        <taxon>Pseudomonadati</taxon>
        <taxon>Pseudomonadota</taxon>
        <taxon>Gammaproteobacteria</taxon>
        <taxon>Chromatiales</taxon>
        <taxon>Ectothiorhodospiraceae</taxon>
        <taxon>Ectothiorhodospira</taxon>
    </lineage>
</organism>
<dbReference type="Pfam" id="PF04052">
    <property type="entry name" value="TolB_N"/>
    <property type="match status" value="1"/>
</dbReference>
<proteinExistence type="inferred from homology"/>
<comment type="subunit">
    <text evidence="5">The Tol-Pal system is composed of five core proteins: the inner membrane proteins TolA, TolQ and TolR, the periplasmic protein TolB and the outer membrane protein Pal. They form a network linking the inner and outer membranes and the peptidoglycan layer.</text>
</comment>
<evidence type="ECO:0000256" key="5">
    <source>
        <dbReference type="HAMAP-Rule" id="MF_00671"/>
    </source>
</evidence>
<dbReference type="SUPFAM" id="SSF52964">
    <property type="entry name" value="TolB, N-terminal domain"/>
    <property type="match status" value="1"/>
</dbReference>
<keyword evidence="3 5" id="KW-0732">Signal</keyword>
<dbReference type="RefSeq" id="WP_090202752.1">
    <property type="nucleotide sequence ID" value="NZ_FOFO01000002.1"/>
</dbReference>
<evidence type="ECO:0000313" key="7">
    <source>
        <dbReference type="EMBL" id="SEP61747.1"/>
    </source>
</evidence>
<feature type="domain" description="TolB N-terminal" evidence="6">
    <location>
        <begin position="23"/>
        <end position="127"/>
    </location>
</feature>
<evidence type="ECO:0000259" key="6">
    <source>
        <dbReference type="Pfam" id="PF04052"/>
    </source>
</evidence>
<accession>A0A1H8ZC29</accession>
<keyword evidence="4 5" id="KW-0574">Periplasm</keyword>
<comment type="subcellular location">
    <subcellularLocation>
        <location evidence="1 5">Periplasm</location>
    </subcellularLocation>
</comment>
<keyword evidence="5" id="KW-0131">Cell cycle</keyword>